<evidence type="ECO:0000259" key="3">
    <source>
        <dbReference type="PROSITE" id="PS51253"/>
    </source>
</evidence>
<evidence type="ECO:0000256" key="2">
    <source>
        <dbReference type="SAM" id="MobiDB-lite"/>
    </source>
</evidence>
<dbReference type="AlphaFoldDB" id="B8MEL4"/>
<dbReference type="PANTHER" id="PTHR19303:SF74">
    <property type="entry name" value="POGO TRANSPOSABLE ELEMENT WITH KRAB DOMAIN"/>
    <property type="match status" value="1"/>
</dbReference>
<keyword evidence="5" id="KW-1185">Reference proteome</keyword>
<dbReference type="OrthoDB" id="4207519at2759"/>
<dbReference type="InterPro" id="IPR004875">
    <property type="entry name" value="DDE_SF_endonuclease_dom"/>
</dbReference>
<sequence length="427" mass="49035">MYLGTPAPLVSGVKSIPNQTIPNLSALAREFDVPCQRLSNRYHGGNSRSTRARTNLRLSESQEIALCQYIDTFEKVEIFPRRDMVLNAANSILREGQPDASPLGEHWLKRFFSRHPEYRVRRAKALDVERKQSHDFETIQDWYIRLEKKITEFGIPPEDIYNFDETGFRIGIGRNQYIVTREVKKKIFVPINTNREYVSVVEGINASGFAISPFIIIAAKNIIQGWFDATSYDQNIAIGVSDSGYISDELAFQWIQHFHRQTFRKIKGQYRLLLCDGYGSHVTWDFMNFCEKQKIIVFFLLPHASHFMQPLDVGVFHAFKHWHSEAVFAASYTGIGKFTKVEFLTALHTIREKTFKLRTIQHGFRLTGIVPFKPAIVLDNMAEFRPPATPPSPSLLESDFSSGNTPKTARKFEAVGLTTVRITKHRR</sequence>
<dbReference type="InParanoid" id="B8MEL4"/>
<evidence type="ECO:0000256" key="1">
    <source>
        <dbReference type="ARBA" id="ARBA00023125"/>
    </source>
</evidence>
<name>B8MEL4_TALSN</name>
<dbReference type="HOGENOM" id="CLU_013929_14_0_1"/>
<dbReference type="Pfam" id="PF03221">
    <property type="entry name" value="HTH_Tnp_Tc5"/>
    <property type="match status" value="1"/>
</dbReference>
<dbReference type="Proteomes" id="UP000001745">
    <property type="component" value="Unassembled WGS sequence"/>
</dbReference>
<dbReference type="RefSeq" id="XP_002483875.1">
    <property type="nucleotide sequence ID" value="XM_002483830.1"/>
</dbReference>
<organism evidence="4 5">
    <name type="scientific">Talaromyces stipitatus (strain ATCC 10500 / CBS 375.48 / QM 6759 / NRRL 1006)</name>
    <name type="common">Penicillium stipitatum</name>
    <dbReference type="NCBI Taxonomy" id="441959"/>
    <lineage>
        <taxon>Eukaryota</taxon>
        <taxon>Fungi</taxon>
        <taxon>Dikarya</taxon>
        <taxon>Ascomycota</taxon>
        <taxon>Pezizomycotina</taxon>
        <taxon>Eurotiomycetes</taxon>
        <taxon>Eurotiomycetidae</taxon>
        <taxon>Eurotiales</taxon>
        <taxon>Trichocomaceae</taxon>
        <taxon>Talaromyces</taxon>
        <taxon>Talaromyces sect. Talaromyces</taxon>
    </lineage>
</organism>
<dbReference type="GeneID" id="8103689"/>
<dbReference type="GO" id="GO:0003677">
    <property type="term" value="F:DNA binding"/>
    <property type="evidence" value="ECO:0007669"/>
    <property type="project" value="UniProtKB-KW"/>
</dbReference>
<dbReference type="PROSITE" id="PS51253">
    <property type="entry name" value="HTH_CENPB"/>
    <property type="match status" value="1"/>
</dbReference>
<gene>
    <name evidence="4" type="ORF">TSTA_017160</name>
</gene>
<dbReference type="VEuPathDB" id="FungiDB:TSTA_017160"/>
<dbReference type="PhylomeDB" id="B8MEL4"/>
<evidence type="ECO:0000313" key="5">
    <source>
        <dbReference type="Proteomes" id="UP000001745"/>
    </source>
</evidence>
<dbReference type="OMA" id="ITRHPKK"/>
<accession>B8MEL4</accession>
<dbReference type="GO" id="GO:0005634">
    <property type="term" value="C:nucleus"/>
    <property type="evidence" value="ECO:0007669"/>
    <property type="project" value="TreeGrafter"/>
</dbReference>
<proteinExistence type="predicted"/>
<dbReference type="Pfam" id="PF03184">
    <property type="entry name" value="DDE_1"/>
    <property type="match status" value="1"/>
</dbReference>
<protein>
    <submittedName>
        <fullName evidence="4">Transposon, putative</fullName>
    </submittedName>
</protein>
<dbReference type="EMBL" id="EQ962656">
    <property type="protein sequence ID" value="EED16641.1"/>
    <property type="molecule type" value="Genomic_DNA"/>
</dbReference>
<evidence type="ECO:0000313" key="4">
    <source>
        <dbReference type="EMBL" id="EED16641.1"/>
    </source>
</evidence>
<feature type="region of interest" description="Disordered" evidence="2">
    <location>
        <begin position="388"/>
        <end position="407"/>
    </location>
</feature>
<keyword evidence="1" id="KW-0238">DNA-binding</keyword>
<dbReference type="InterPro" id="IPR050863">
    <property type="entry name" value="CenT-Element_Derived"/>
</dbReference>
<dbReference type="eggNOG" id="ENOG502S8QW">
    <property type="taxonomic scope" value="Eukaryota"/>
</dbReference>
<dbReference type="InterPro" id="IPR006600">
    <property type="entry name" value="HTH_CenpB_DNA-bd_dom"/>
</dbReference>
<dbReference type="PANTHER" id="PTHR19303">
    <property type="entry name" value="TRANSPOSON"/>
    <property type="match status" value="1"/>
</dbReference>
<feature type="domain" description="HTH CENPB-type" evidence="3">
    <location>
        <begin position="50"/>
        <end position="121"/>
    </location>
</feature>
<reference evidence="5" key="1">
    <citation type="journal article" date="2015" name="Genome Announc.">
        <title>Genome sequence of the AIDS-associated pathogen Penicillium marneffei (ATCC18224) and its near taxonomic relative Talaromyces stipitatus (ATCC10500).</title>
        <authorList>
            <person name="Nierman W.C."/>
            <person name="Fedorova-Abrams N.D."/>
            <person name="Andrianopoulos A."/>
        </authorList>
    </citation>
    <scope>NUCLEOTIDE SEQUENCE [LARGE SCALE GENOMIC DNA]</scope>
    <source>
        <strain evidence="5">ATCC 10500 / CBS 375.48 / QM 6759 / NRRL 1006</strain>
    </source>
</reference>